<dbReference type="GO" id="GO:0005886">
    <property type="term" value="C:plasma membrane"/>
    <property type="evidence" value="ECO:0000318"/>
    <property type="project" value="GO_Central"/>
</dbReference>
<dbReference type="EMBL" id="DS469701">
    <property type="protein sequence ID" value="EDO35355.1"/>
    <property type="molecule type" value="Genomic_DNA"/>
</dbReference>
<dbReference type="HOGENOM" id="CLU_706577_0_0_1"/>
<evidence type="ECO:0000256" key="2">
    <source>
        <dbReference type="ARBA" id="ARBA00022737"/>
    </source>
</evidence>
<dbReference type="SUPFAM" id="SSF52058">
    <property type="entry name" value="L domain-like"/>
    <property type="match status" value="1"/>
</dbReference>
<dbReference type="FunFam" id="3.80.10.10:FF:001984">
    <property type="entry name" value="Predicted protein"/>
    <property type="match status" value="1"/>
</dbReference>
<reference evidence="3 4" key="1">
    <citation type="journal article" date="2007" name="Science">
        <title>Sea anemone genome reveals ancestral eumetazoan gene repertoire and genomic organization.</title>
        <authorList>
            <person name="Putnam N.H."/>
            <person name="Srivastava M."/>
            <person name="Hellsten U."/>
            <person name="Dirks B."/>
            <person name="Chapman J."/>
            <person name="Salamov A."/>
            <person name="Terry A."/>
            <person name="Shapiro H."/>
            <person name="Lindquist E."/>
            <person name="Kapitonov V.V."/>
            <person name="Jurka J."/>
            <person name="Genikhovich G."/>
            <person name="Grigoriev I.V."/>
            <person name="Lucas S.M."/>
            <person name="Steele R.E."/>
            <person name="Finnerty J.R."/>
            <person name="Technau U."/>
            <person name="Martindale M.Q."/>
            <person name="Rokhsar D.S."/>
        </authorList>
    </citation>
    <scope>NUCLEOTIDE SEQUENCE [LARGE SCALE GENOMIC DNA]</scope>
    <source>
        <strain evidence="4">CH2 X CH6</strain>
    </source>
</reference>
<dbReference type="Proteomes" id="UP000001593">
    <property type="component" value="Unassembled WGS sequence"/>
</dbReference>
<name>A7SLQ0_NEMVE</name>
<evidence type="ECO:0000313" key="3">
    <source>
        <dbReference type="EMBL" id="EDO35355.1"/>
    </source>
</evidence>
<dbReference type="InParanoid" id="A7SLQ0"/>
<keyword evidence="2" id="KW-0677">Repeat</keyword>
<dbReference type="Pfam" id="PF13855">
    <property type="entry name" value="LRR_8"/>
    <property type="match status" value="2"/>
</dbReference>
<sequence>MATELTCSFVAFCQTSCGRSSKVPSVKEFLPLLSCKRDVGAHLARLNVARRDITTESALTLARTGNFEASETQKTICPKHRDALGIQWKPGVKCQHPLSQASKMRQSIKVSREVLQFWNVLVPVGSGYVFFQKLYARSAVLLKVWESEYTDRPKTKRAIEPQQASKSASSVEALSPVFALEQGRVAVKHRGRRLSGKRIWVSKIATGGEVVEDGAFWEKGYGLELDLGYNAITNVTAADMKGKEMLISLQLNDNRISYIETGAFNACIELRSFDLQSNRLEEITYDVFGRFRDIIFMIFYNNTISKIEPRALDFGYNELDLRVNNLTDVSSVHPSPYSSLSKLLLGQNKITKFSPDILVGRRSLFYLDISDISLGRITVDLLKDLNQLVLL</sequence>
<dbReference type="STRING" id="45351.A7SLQ0"/>
<dbReference type="InterPro" id="IPR050333">
    <property type="entry name" value="SLRP"/>
</dbReference>
<dbReference type="GO" id="GO:0038023">
    <property type="term" value="F:signaling receptor activity"/>
    <property type="evidence" value="ECO:0000318"/>
    <property type="project" value="GO_Central"/>
</dbReference>
<dbReference type="eggNOG" id="KOG0619">
    <property type="taxonomic scope" value="Eukaryota"/>
</dbReference>
<keyword evidence="4" id="KW-1185">Reference proteome</keyword>
<evidence type="ECO:0000313" key="4">
    <source>
        <dbReference type="Proteomes" id="UP000001593"/>
    </source>
</evidence>
<gene>
    <name evidence="3" type="ORF">NEMVEDRAFT_v1g214225</name>
</gene>
<organism evidence="3 4">
    <name type="scientific">Nematostella vectensis</name>
    <name type="common">Starlet sea anemone</name>
    <dbReference type="NCBI Taxonomy" id="45351"/>
    <lineage>
        <taxon>Eukaryota</taxon>
        <taxon>Metazoa</taxon>
        <taxon>Cnidaria</taxon>
        <taxon>Anthozoa</taxon>
        <taxon>Hexacorallia</taxon>
        <taxon>Actiniaria</taxon>
        <taxon>Edwardsiidae</taxon>
        <taxon>Nematostella</taxon>
    </lineage>
</organism>
<proteinExistence type="predicted"/>
<dbReference type="AlphaFoldDB" id="A7SLQ0"/>
<dbReference type="InterPro" id="IPR001611">
    <property type="entry name" value="Leu-rich_rpt"/>
</dbReference>
<evidence type="ECO:0000256" key="1">
    <source>
        <dbReference type="ARBA" id="ARBA00022614"/>
    </source>
</evidence>
<dbReference type="InterPro" id="IPR032675">
    <property type="entry name" value="LRR_dom_sf"/>
</dbReference>
<dbReference type="Gene3D" id="3.80.10.10">
    <property type="entry name" value="Ribonuclease Inhibitor"/>
    <property type="match status" value="2"/>
</dbReference>
<dbReference type="PANTHER" id="PTHR45712">
    <property type="entry name" value="AGAP008170-PA"/>
    <property type="match status" value="1"/>
</dbReference>
<dbReference type="PANTHER" id="PTHR45712:SF22">
    <property type="entry name" value="INSULIN-LIKE GROWTH FACTOR-BINDING PROTEIN COMPLEX ACID LABILE SUBUNIT"/>
    <property type="match status" value="1"/>
</dbReference>
<keyword evidence="1" id="KW-0433">Leucine-rich repeat</keyword>
<protein>
    <submittedName>
        <fullName evidence="3">Uncharacterized protein</fullName>
    </submittedName>
</protein>
<accession>A7SLQ0</accession>